<dbReference type="Proteomes" id="UP001285521">
    <property type="component" value="Unassembled WGS sequence"/>
</dbReference>
<gene>
    <name evidence="1" type="ORF">SK803_01270</name>
</gene>
<evidence type="ECO:0008006" key="3">
    <source>
        <dbReference type="Google" id="ProtNLM"/>
    </source>
</evidence>
<comment type="caution">
    <text evidence="1">The sequence shown here is derived from an EMBL/GenBank/DDBJ whole genome shotgun (WGS) entry which is preliminary data.</text>
</comment>
<reference evidence="1 2" key="1">
    <citation type="submission" date="2023-11" db="EMBL/GenBank/DDBJ databases">
        <title>Lentzea sokolovensis, sp. nov., Lentzea kristufkii, sp. nov., and Lentzea miocenensis, sp. nov., rare actinobacteria from Sokolov Coal Basin, Miocene lacustrine sediment, Czech Republic.</title>
        <authorList>
            <person name="Lara A."/>
            <person name="Kotroba L."/>
            <person name="Nouioui I."/>
            <person name="Neumann-Schaal M."/>
            <person name="Mast Y."/>
            <person name="Chronakova A."/>
        </authorList>
    </citation>
    <scope>NUCLEOTIDE SEQUENCE [LARGE SCALE GENOMIC DNA]</scope>
    <source>
        <strain evidence="1 2">BCCO 10_0856</strain>
    </source>
</reference>
<accession>A0ABU4SSD6</accession>
<evidence type="ECO:0000313" key="1">
    <source>
        <dbReference type="EMBL" id="MDX8028815.1"/>
    </source>
</evidence>
<proteinExistence type="predicted"/>
<reference evidence="1 2" key="2">
    <citation type="submission" date="2023-11" db="EMBL/GenBank/DDBJ databases">
        <authorList>
            <person name="Lara A.C."/>
            <person name="Chronakova A."/>
        </authorList>
    </citation>
    <scope>NUCLEOTIDE SEQUENCE [LARGE SCALE GENOMIC DNA]</scope>
    <source>
        <strain evidence="1 2">BCCO 10_0856</strain>
    </source>
</reference>
<organism evidence="1 2">
    <name type="scientific">Lentzea miocenica</name>
    <dbReference type="NCBI Taxonomy" id="3095431"/>
    <lineage>
        <taxon>Bacteria</taxon>
        <taxon>Bacillati</taxon>
        <taxon>Actinomycetota</taxon>
        <taxon>Actinomycetes</taxon>
        <taxon>Pseudonocardiales</taxon>
        <taxon>Pseudonocardiaceae</taxon>
        <taxon>Lentzea</taxon>
    </lineage>
</organism>
<dbReference type="RefSeq" id="WP_319963816.1">
    <property type="nucleotide sequence ID" value="NZ_JAXAVW010000001.1"/>
</dbReference>
<name>A0ABU4SSD6_9PSEU</name>
<evidence type="ECO:0000313" key="2">
    <source>
        <dbReference type="Proteomes" id="UP001285521"/>
    </source>
</evidence>
<dbReference type="SUPFAM" id="SSF110296">
    <property type="entry name" value="Oligoxyloglucan reducing end-specific cellobiohydrolase"/>
    <property type="match status" value="1"/>
</dbReference>
<sequence length="115" mass="12501">MLYGSRFGNMTKELRKSEGGPFKTVSVPPREGITTGFAISPEAALVAATGRDWSFVHRGPGEKWDTLLTLGGPSFEDLAFSDSRHATLVRGGPGQEFAEVYRSDDAGVNWKLLKI</sequence>
<protein>
    <recommendedName>
        <fullName evidence="3">Sortilin, neurotensin receptor 3</fullName>
    </recommendedName>
</protein>
<dbReference type="EMBL" id="JAXAVW010000001">
    <property type="protein sequence ID" value="MDX8028815.1"/>
    <property type="molecule type" value="Genomic_DNA"/>
</dbReference>
<keyword evidence="2" id="KW-1185">Reference proteome</keyword>